<feature type="transmembrane region" description="Helical" evidence="9">
    <location>
        <begin position="100"/>
        <end position="123"/>
    </location>
</feature>
<keyword evidence="4 12" id="KW-0067">ATP-binding</keyword>
<evidence type="ECO:0000256" key="8">
    <source>
        <dbReference type="SAM" id="MobiDB-lite"/>
    </source>
</evidence>
<evidence type="ECO:0000313" key="13">
    <source>
        <dbReference type="Proteomes" id="UP001479436"/>
    </source>
</evidence>
<dbReference type="EMBL" id="JASJQH010006913">
    <property type="protein sequence ID" value="KAK9727686.1"/>
    <property type="molecule type" value="Genomic_DNA"/>
</dbReference>
<dbReference type="InterPro" id="IPR011527">
    <property type="entry name" value="ABC1_TM_dom"/>
</dbReference>
<evidence type="ECO:0000256" key="4">
    <source>
        <dbReference type="ARBA" id="ARBA00022840"/>
    </source>
</evidence>
<evidence type="ECO:0000256" key="6">
    <source>
        <dbReference type="ARBA" id="ARBA00023136"/>
    </source>
</evidence>
<dbReference type="CDD" id="cd03253">
    <property type="entry name" value="ABCC_ATM1_transporter"/>
    <property type="match status" value="1"/>
</dbReference>
<evidence type="ECO:0000256" key="7">
    <source>
        <dbReference type="ARBA" id="ARBA00024363"/>
    </source>
</evidence>
<dbReference type="SUPFAM" id="SSF90123">
    <property type="entry name" value="ABC transporter transmembrane region"/>
    <property type="match status" value="1"/>
</dbReference>
<feature type="transmembrane region" description="Helical" evidence="9">
    <location>
        <begin position="314"/>
        <end position="330"/>
    </location>
</feature>
<dbReference type="SMART" id="SM00382">
    <property type="entry name" value="AAA"/>
    <property type="match status" value="1"/>
</dbReference>
<dbReference type="InterPro" id="IPR003439">
    <property type="entry name" value="ABC_transporter-like_ATP-bd"/>
</dbReference>
<feature type="transmembrane region" description="Helical" evidence="9">
    <location>
        <begin position="272"/>
        <end position="294"/>
    </location>
</feature>
<feature type="domain" description="ABC transporter" evidence="10">
    <location>
        <begin position="601"/>
        <end position="835"/>
    </location>
</feature>
<dbReference type="InterPro" id="IPR036640">
    <property type="entry name" value="ABC1_TM_sf"/>
</dbReference>
<feature type="transmembrane region" description="Helical" evidence="9">
    <location>
        <begin position="424"/>
        <end position="443"/>
    </location>
</feature>
<feature type="transmembrane region" description="Helical" evidence="9">
    <location>
        <begin position="17"/>
        <end position="36"/>
    </location>
</feature>
<comment type="subcellular location">
    <subcellularLocation>
        <location evidence="1">Membrane</location>
        <topology evidence="1">Multi-pass membrane protein</topology>
    </subcellularLocation>
</comment>
<evidence type="ECO:0000256" key="9">
    <source>
        <dbReference type="SAM" id="Phobius"/>
    </source>
</evidence>
<sequence length="968" mass="108633">MENAIQTSPHRHEAIELAVPFTLLAFTILAGIYRYFFVLRPRHSYRPLLSQETQGELVWTPKSTKLTTAIQVLNQAIQISFLVGLGIVCIRALADHVWTSSIIILYNISSWIAFMANLGMMIFETRQGGKWGWPNYAFWWLALLGESMIAYHLYQTFDSDVDIYTKIMLGVSAARYILLLFLALTSIAQLRRDPTESDLEAGISSARDSAADPSAYGTFGSDPATAGPSSSVNPEMAPKPDKKKIDLQGDPFKDFGLKIKKIIPFIWPKDQLYLKFLITISSILLILGRAINFLVPYQTAAVVRSLSGDDGQPPRLDVIIILLFAFLRYLQGSNGLVSVMQKWSWIPVEQYTTKALTVNVFEHVQNLSLHYHLNRKTGEVLSVIDRGTGAIASILGTFLFTFIPVLADTMIAIGYFLYFWNWTYAAIVFTTIFLYMVVTIQITRWRTALRREMINANNDARTKAVDSLLNFETVKYYSAESYEVDRYTNAINTYMIADYKTQTSLQYLNMMQNLIINLGLLGGSLLCAYEVTLGKRVAADFIMFLVYLNQLYGPLNFMGTYYRMLQNNFIDMEKMMMLMDQDQKILDAPNAQALKVVSGEIEFQNVSFSYDDRQVALKNVSFKVPRGKTVAFVGPSGSGKSTILRLLFRFYDVSSGRILIDGQDIASVTQNSLRQQIGVVPQDTVLFNETILYNIGYGKITAGREEIEEAAKAAMIHDKILDFPDQYDTKVGERGLRLSGGEKQRVAIARTILKNPPIVFLDEATSALDNTTESQIQDALAKMTENRTTLVIAHRLSTIVSADLILCVSDGQIVEQGTHEELLEHAIQNNGQGVYYEMWQRHIREHNSDTSTAEDVVSSGDDSHGKSRKTTKASRDPKQMLVQNSIILDDVNGKKPINPQPTSTKRRAGNRQQESEVIQVIVEPSAESESTSSVNTKDQTSVPKSQKTPLSASKRASLRKKKSSNKKK</sequence>
<feature type="transmembrane region" description="Helical" evidence="9">
    <location>
        <begin position="514"/>
        <end position="531"/>
    </location>
</feature>
<feature type="region of interest" description="Disordered" evidence="8">
    <location>
        <begin position="847"/>
        <end position="968"/>
    </location>
</feature>
<accession>A0ABR2W9D7</accession>
<proteinExistence type="inferred from homology"/>
<dbReference type="Pfam" id="PF00664">
    <property type="entry name" value="ABC_membrane"/>
    <property type="match status" value="1"/>
</dbReference>
<reference evidence="12 13" key="1">
    <citation type="submission" date="2023-04" db="EMBL/GenBank/DDBJ databases">
        <title>Genome of Basidiobolus ranarum AG-B5.</title>
        <authorList>
            <person name="Stajich J.E."/>
            <person name="Carter-House D."/>
            <person name="Gryganskyi A."/>
        </authorList>
    </citation>
    <scope>NUCLEOTIDE SEQUENCE [LARGE SCALE GENOMIC DNA]</scope>
    <source>
        <strain evidence="12 13">AG-B5</strain>
    </source>
</reference>
<dbReference type="PANTHER" id="PTHR24221:SF654">
    <property type="entry name" value="ATP-BINDING CASSETTE SUB-FAMILY B MEMBER 6"/>
    <property type="match status" value="1"/>
</dbReference>
<keyword evidence="6 9" id="KW-0472">Membrane</keyword>
<dbReference type="SUPFAM" id="SSF52540">
    <property type="entry name" value="P-loop containing nucleoside triphosphate hydrolases"/>
    <property type="match status" value="1"/>
</dbReference>
<feature type="compositionally biased region" description="Polar residues" evidence="8">
    <location>
        <begin position="927"/>
        <end position="949"/>
    </location>
</feature>
<evidence type="ECO:0000256" key="5">
    <source>
        <dbReference type="ARBA" id="ARBA00022989"/>
    </source>
</evidence>
<dbReference type="InterPro" id="IPR027417">
    <property type="entry name" value="P-loop_NTPase"/>
</dbReference>
<feature type="transmembrane region" description="Helical" evidence="9">
    <location>
        <begin position="166"/>
        <end position="184"/>
    </location>
</feature>
<dbReference type="InterPro" id="IPR003593">
    <property type="entry name" value="AAA+_ATPase"/>
</dbReference>
<feature type="transmembrane region" description="Helical" evidence="9">
    <location>
        <begin position="72"/>
        <end position="94"/>
    </location>
</feature>
<dbReference type="InterPro" id="IPR039421">
    <property type="entry name" value="Type_1_exporter"/>
</dbReference>
<evidence type="ECO:0000256" key="2">
    <source>
        <dbReference type="ARBA" id="ARBA00022692"/>
    </source>
</evidence>
<dbReference type="PROSITE" id="PS50929">
    <property type="entry name" value="ABC_TM1F"/>
    <property type="match status" value="1"/>
</dbReference>
<dbReference type="Gene3D" id="3.40.50.300">
    <property type="entry name" value="P-loop containing nucleotide triphosphate hydrolases"/>
    <property type="match status" value="1"/>
</dbReference>
<dbReference type="GO" id="GO:0005524">
    <property type="term" value="F:ATP binding"/>
    <property type="evidence" value="ECO:0007669"/>
    <property type="project" value="UniProtKB-KW"/>
</dbReference>
<protein>
    <submittedName>
        <fullName evidence="12">ATP-binding cassette-type vacuolar membrane transporter Hmt1</fullName>
    </submittedName>
</protein>
<dbReference type="InterPro" id="IPR017871">
    <property type="entry name" value="ABC_transporter-like_CS"/>
</dbReference>
<keyword evidence="2 9" id="KW-0812">Transmembrane</keyword>
<name>A0ABR2W9D7_9FUNG</name>
<feature type="compositionally biased region" description="Basic residues" evidence="8">
    <location>
        <begin position="956"/>
        <end position="968"/>
    </location>
</feature>
<feature type="transmembrane region" description="Helical" evidence="9">
    <location>
        <begin position="537"/>
        <end position="555"/>
    </location>
</feature>
<dbReference type="PROSITE" id="PS00211">
    <property type="entry name" value="ABC_TRANSPORTER_1"/>
    <property type="match status" value="1"/>
</dbReference>
<comment type="caution">
    <text evidence="12">The sequence shown here is derived from an EMBL/GenBank/DDBJ whole genome shotgun (WGS) entry which is preliminary data.</text>
</comment>
<evidence type="ECO:0000256" key="3">
    <source>
        <dbReference type="ARBA" id="ARBA00022741"/>
    </source>
</evidence>
<dbReference type="Pfam" id="PF00005">
    <property type="entry name" value="ABC_tran"/>
    <property type="match status" value="1"/>
</dbReference>
<dbReference type="Proteomes" id="UP001479436">
    <property type="component" value="Unassembled WGS sequence"/>
</dbReference>
<feature type="domain" description="ABC transmembrane type-1" evidence="11">
    <location>
        <begin position="280"/>
        <end position="567"/>
    </location>
</feature>
<evidence type="ECO:0000313" key="12">
    <source>
        <dbReference type="EMBL" id="KAK9727686.1"/>
    </source>
</evidence>
<feature type="transmembrane region" description="Helical" evidence="9">
    <location>
        <begin position="135"/>
        <end position="154"/>
    </location>
</feature>
<evidence type="ECO:0000256" key="1">
    <source>
        <dbReference type="ARBA" id="ARBA00004141"/>
    </source>
</evidence>
<organism evidence="12 13">
    <name type="scientific">Basidiobolus ranarum</name>
    <dbReference type="NCBI Taxonomy" id="34480"/>
    <lineage>
        <taxon>Eukaryota</taxon>
        <taxon>Fungi</taxon>
        <taxon>Fungi incertae sedis</taxon>
        <taxon>Zoopagomycota</taxon>
        <taxon>Entomophthoromycotina</taxon>
        <taxon>Basidiobolomycetes</taxon>
        <taxon>Basidiobolales</taxon>
        <taxon>Basidiobolaceae</taxon>
        <taxon>Basidiobolus</taxon>
    </lineage>
</organism>
<feature type="region of interest" description="Disordered" evidence="8">
    <location>
        <begin position="222"/>
        <end position="243"/>
    </location>
</feature>
<dbReference type="PROSITE" id="PS50893">
    <property type="entry name" value="ABC_TRANSPORTER_2"/>
    <property type="match status" value="1"/>
</dbReference>
<evidence type="ECO:0000259" key="10">
    <source>
        <dbReference type="PROSITE" id="PS50893"/>
    </source>
</evidence>
<feature type="transmembrane region" description="Helical" evidence="9">
    <location>
        <begin position="394"/>
        <end position="418"/>
    </location>
</feature>
<dbReference type="PANTHER" id="PTHR24221">
    <property type="entry name" value="ATP-BINDING CASSETTE SUB-FAMILY B"/>
    <property type="match status" value="1"/>
</dbReference>
<keyword evidence="3" id="KW-0547">Nucleotide-binding</keyword>
<keyword evidence="5 9" id="KW-1133">Transmembrane helix</keyword>
<gene>
    <name evidence="12" type="primary">hmt1_1</name>
    <name evidence="12" type="ORF">K7432_001620</name>
</gene>
<comment type="similarity">
    <text evidence="7">Belongs to the ABC transporter superfamily. ABCB family. Heavy Metal importer (TC 3.A.1.210) subfamily.</text>
</comment>
<keyword evidence="13" id="KW-1185">Reference proteome</keyword>
<dbReference type="Gene3D" id="1.20.1560.10">
    <property type="entry name" value="ABC transporter type 1, transmembrane domain"/>
    <property type="match status" value="1"/>
</dbReference>
<evidence type="ECO:0000259" key="11">
    <source>
        <dbReference type="PROSITE" id="PS50929"/>
    </source>
</evidence>